<evidence type="ECO:0000313" key="2">
    <source>
        <dbReference type="Proteomes" id="UP001164929"/>
    </source>
</evidence>
<accession>A0AAD6Q2Q7</accession>
<dbReference type="EMBL" id="JAQIZT010000013">
    <property type="protein sequence ID" value="KAJ6974963.1"/>
    <property type="molecule type" value="Genomic_DNA"/>
</dbReference>
<sequence>MAISFGYEYLRIKQSSNGSLDMEACPDVSFKSCDSFIIYGDTLHCSRNLYKFSSFPNPHTLSFEGFPSPTLEQILLRSFNTKDFVRGFLTVGRSSKGQKMVLLLPDFPVDEGLSDHLRQIEAEAISL</sequence>
<reference evidence="1" key="1">
    <citation type="journal article" date="2023" name="Mol. Ecol. Resour.">
        <title>Chromosome-level genome assembly of a triploid poplar Populus alba 'Berolinensis'.</title>
        <authorList>
            <person name="Chen S."/>
            <person name="Yu Y."/>
            <person name="Wang X."/>
            <person name="Wang S."/>
            <person name="Zhang T."/>
            <person name="Zhou Y."/>
            <person name="He R."/>
            <person name="Meng N."/>
            <person name="Wang Y."/>
            <person name="Liu W."/>
            <person name="Liu Z."/>
            <person name="Liu J."/>
            <person name="Guo Q."/>
            <person name="Huang H."/>
            <person name="Sederoff R.R."/>
            <person name="Wang G."/>
            <person name="Qu G."/>
            <person name="Chen S."/>
        </authorList>
    </citation>
    <scope>NUCLEOTIDE SEQUENCE</scope>
    <source>
        <strain evidence="1">SC-2020</strain>
    </source>
</reference>
<organism evidence="1 2">
    <name type="scientific">Populus alba x Populus x berolinensis</name>
    <dbReference type="NCBI Taxonomy" id="444605"/>
    <lineage>
        <taxon>Eukaryota</taxon>
        <taxon>Viridiplantae</taxon>
        <taxon>Streptophyta</taxon>
        <taxon>Embryophyta</taxon>
        <taxon>Tracheophyta</taxon>
        <taxon>Spermatophyta</taxon>
        <taxon>Magnoliopsida</taxon>
        <taxon>eudicotyledons</taxon>
        <taxon>Gunneridae</taxon>
        <taxon>Pentapetalae</taxon>
        <taxon>rosids</taxon>
        <taxon>fabids</taxon>
        <taxon>Malpighiales</taxon>
        <taxon>Salicaceae</taxon>
        <taxon>Saliceae</taxon>
        <taxon>Populus</taxon>
    </lineage>
</organism>
<keyword evidence="2" id="KW-1185">Reference proteome</keyword>
<proteinExistence type="predicted"/>
<dbReference type="AlphaFoldDB" id="A0AAD6Q2Q7"/>
<gene>
    <name evidence="1" type="ORF">NC653_030953</name>
</gene>
<protein>
    <submittedName>
        <fullName evidence="1">Uncharacterized protein</fullName>
    </submittedName>
</protein>
<evidence type="ECO:0000313" key="1">
    <source>
        <dbReference type="EMBL" id="KAJ6974963.1"/>
    </source>
</evidence>
<name>A0AAD6Q2Q7_9ROSI</name>
<comment type="caution">
    <text evidence="1">The sequence shown here is derived from an EMBL/GenBank/DDBJ whole genome shotgun (WGS) entry which is preliminary data.</text>
</comment>
<dbReference type="Proteomes" id="UP001164929">
    <property type="component" value="Chromosome 13"/>
</dbReference>